<dbReference type="Gene3D" id="3.40.50.720">
    <property type="entry name" value="NAD(P)-binding Rossmann-like Domain"/>
    <property type="match status" value="1"/>
</dbReference>
<dbReference type="InterPro" id="IPR036291">
    <property type="entry name" value="NAD(P)-bd_dom_sf"/>
</dbReference>
<dbReference type="InterPro" id="IPR050259">
    <property type="entry name" value="SDR"/>
</dbReference>
<keyword evidence="4" id="KW-1185">Reference proteome</keyword>
<organism evidence="3 4">
    <name type="scientific">Streptomyces subrutilus</name>
    <dbReference type="NCBI Taxonomy" id="36818"/>
    <lineage>
        <taxon>Bacteria</taxon>
        <taxon>Bacillati</taxon>
        <taxon>Actinomycetota</taxon>
        <taxon>Actinomycetes</taxon>
        <taxon>Kitasatosporales</taxon>
        <taxon>Streptomycetaceae</taxon>
        <taxon>Streptomyces</taxon>
    </lineage>
</organism>
<dbReference type="Proteomes" id="UP000326831">
    <property type="component" value="Chromosome"/>
</dbReference>
<dbReference type="AlphaFoldDB" id="A0A5P2UT40"/>
<dbReference type="EMBL" id="BMVX01000011">
    <property type="protein sequence ID" value="GGZ70166.1"/>
    <property type="molecule type" value="Genomic_DNA"/>
</dbReference>
<name>A0A5P2UT40_9ACTN</name>
<reference evidence="3 4" key="2">
    <citation type="submission" date="2017-09" db="EMBL/GenBank/DDBJ databases">
        <authorList>
            <person name="Lee N."/>
            <person name="Cho B.-K."/>
        </authorList>
    </citation>
    <scope>NUCLEOTIDE SEQUENCE [LARGE SCALE GENOMIC DNA]</scope>
    <source>
        <strain evidence="3 4">ATCC 27467</strain>
    </source>
</reference>
<gene>
    <name evidence="3" type="ORF">CP968_32420</name>
    <name evidence="2" type="ORF">GCM10010371_32560</name>
</gene>
<comment type="similarity">
    <text evidence="1">Belongs to the short-chain dehydrogenases/reductases (SDR) family.</text>
</comment>
<protein>
    <submittedName>
        <fullName evidence="2">Oxidoreductase/short-chain dehydrogenase</fullName>
    </submittedName>
    <submittedName>
        <fullName evidence="3">SDR family oxidoreductase</fullName>
    </submittedName>
</protein>
<evidence type="ECO:0000313" key="2">
    <source>
        <dbReference type="EMBL" id="GGZ70166.1"/>
    </source>
</evidence>
<dbReference type="Proteomes" id="UP000634660">
    <property type="component" value="Unassembled WGS sequence"/>
</dbReference>
<dbReference type="KEGG" id="ssub:CP968_32420"/>
<evidence type="ECO:0000313" key="3">
    <source>
        <dbReference type="EMBL" id="QEU82348.1"/>
    </source>
</evidence>
<sequence length="244" mass="25272">MNTPTSAPALPAEGPVAIVTAAGSGIGRGIATELAAAGHRVSLLDIDPGIGGLAAELGGTATVGSLTAPDDLARLVDDTLARYGRIDAVVNGAGHARNDDLLKVSDQDWHDGLDMLLLSVVRMVRLVTPHMEAAGGGAFVNLSSYTAFEPMGLIPVNSALRAALTSFTKLYADQHAARGIRMNNLMPGYVDSWPEDPAFLAKIPAGRYATTAEIGRLARFLVSPDAAYINGESVRIDGGAARSL</sequence>
<dbReference type="Pfam" id="PF13561">
    <property type="entry name" value="adh_short_C2"/>
    <property type="match status" value="1"/>
</dbReference>
<dbReference type="InterPro" id="IPR002347">
    <property type="entry name" value="SDR_fam"/>
</dbReference>
<reference evidence="2" key="1">
    <citation type="journal article" date="2014" name="Int. J. Syst. Evol. Microbiol.">
        <title>Complete genome sequence of Corynebacterium casei LMG S-19264T (=DSM 44701T), isolated from a smear-ripened cheese.</title>
        <authorList>
            <consortium name="US DOE Joint Genome Institute (JGI-PGF)"/>
            <person name="Walter F."/>
            <person name="Albersmeier A."/>
            <person name="Kalinowski J."/>
            <person name="Ruckert C."/>
        </authorList>
    </citation>
    <scope>NUCLEOTIDE SEQUENCE</scope>
    <source>
        <strain evidence="2">JCM 4834</strain>
    </source>
</reference>
<reference evidence="2" key="3">
    <citation type="submission" date="2020-09" db="EMBL/GenBank/DDBJ databases">
        <authorList>
            <person name="Sun Q."/>
            <person name="Ohkuma M."/>
        </authorList>
    </citation>
    <scope>NUCLEOTIDE SEQUENCE</scope>
    <source>
        <strain evidence="2">JCM 4834</strain>
    </source>
</reference>
<dbReference type="PANTHER" id="PTHR42879:SF6">
    <property type="entry name" value="NADPH-DEPENDENT REDUCTASE BACG"/>
    <property type="match status" value="1"/>
</dbReference>
<accession>A0A5P2UT40</accession>
<proteinExistence type="inferred from homology"/>
<evidence type="ECO:0000313" key="4">
    <source>
        <dbReference type="Proteomes" id="UP000326831"/>
    </source>
</evidence>
<dbReference type="PRINTS" id="PR00081">
    <property type="entry name" value="GDHRDH"/>
</dbReference>
<evidence type="ECO:0000256" key="1">
    <source>
        <dbReference type="ARBA" id="ARBA00006484"/>
    </source>
</evidence>
<dbReference type="PANTHER" id="PTHR42879">
    <property type="entry name" value="3-OXOACYL-(ACYL-CARRIER-PROTEIN) REDUCTASE"/>
    <property type="match status" value="1"/>
</dbReference>
<dbReference type="EMBL" id="CP023701">
    <property type="protein sequence ID" value="QEU82348.1"/>
    <property type="molecule type" value="Genomic_DNA"/>
</dbReference>
<dbReference type="RefSeq" id="WP_150521356.1">
    <property type="nucleotide sequence ID" value="NZ_BMVX01000011.1"/>
</dbReference>
<dbReference type="OrthoDB" id="286404at2"/>
<dbReference type="SUPFAM" id="SSF51735">
    <property type="entry name" value="NAD(P)-binding Rossmann-fold domains"/>
    <property type="match status" value="1"/>
</dbReference>